<evidence type="ECO:0000313" key="1">
    <source>
        <dbReference type="EMBL" id="AMK78474.1"/>
    </source>
</evidence>
<reference evidence="1 2" key="1">
    <citation type="journal article" date="2015" name="Environ. Microbiol.">
        <title>Methane oxidation coupled to nitrate reduction under hypoxia by the Gammaproteobacterium Methylomonas denitrificans, sp. nov. type strain FJG1.</title>
        <authorList>
            <person name="Kits K.D."/>
            <person name="Klotz M.G."/>
            <person name="Stein L.Y."/>
        </authorList>
    </citation>
    <scope>NUCLEOTIDE SEQUENCE [LARGE SCALE GENOMIC DNA]</scope>
    <source>
        <strain evidence="1 2">FJG1</strain>
    </source>
</reference>
<organism evidence="1 2">
    <name type="scientific">Methylomonas denitrificans</name>
    <dbReference type="NCBI Taxonomy" id="1538553"/>
    <lineage>
        <taxon>Bacteria</taxon>
        <taxon>Pseudomonadati</taxon>
        <taxon>Pseudomonadota</taxon>
        <taxon>Gammaproteobacteria</taxon>
        <taxon>Methylococcales</taxon>
        <taxon>Methylococcaceae</taxon>
        <taxon>Methylomonas</taxon>
    </lineage>
</organism>
<dbReference type="EMBL" id="CP014476">
    <property type="protein sequence ID" value="AMK78474.1"/>
    <property type="molecule type" value="Genomic_DNA"/>
</dbReference>
<dbReference type="InterPro" id="IPR009962">
    <property type="entry name" value="DUF1488"/>
</dbReference>
<keyword evidence="2" id="KW-1185">Reference proteome</keyword>
<dbReference type="OrthoDB" id="8926381at2"/>
<dbReference type="Gene3D" id="3.30.160.140">
    <property type="entry name" value="Shew3726-like"/>
    <property type="match status" value="1"/>
</dbReference>
<dbReference type="STRING" id="1538553.JT25_018595"/>
<sequence>MNITFTGNYVINPTTFGINFEANVDGSRFVCMVSTEALQDIDPSNAQDSAEQQFIANQAAFEAIAETKIRAGATSPIAINSSDVCA</sequence>
<name>A0A126T9J7_9GAMM</name>
<gene>
    <name evidence="1" type="ORF">JT25_018595</name>
</gene>
<dbReference type="AlphaFoldDB" id="A0A126T9J7"/>
<evidence type="ECO:0008006" key="3">
    <source>
        <dbReference type="Google" id="ProtNLM"/>
    </source>
</evidence>
<dbReference type="KEGG" id="mdn:JT25_018595"/>
<protein>
    <recommendedName>
        <fullName evidence="3">DUF1488 domain-containing protein</fullName>
    </recommendedName>
</protein>
<dbReference type="Pfam" id="PF07369">
    <property type="entry name" value="DUF1488"/>
    <property type="match status" value="1"/>
</dbReference>
<accession>A0A126T9J7</accession>
<evidence type="ECO:0000313" key="2">
    <source>
        <dbReference type="Proteomes" id="UP000030512"/>
    </source>
</evidence>
<dbReference type="RefSeq" id="WP_036274217.1">
    <property type="nucleotide sequence ID" value="NZ_CP014476.1"/>
</dbReference>
<dbReference type="SUPFAM" id="SSF160272">
    <property type="entry name" value="Shew3726-like"/>
    <property type="match status" value="1"/>
</dbReference>
<proteinExistence type="predicted"/>
<dbReference type="InterPro" id="IPR036692">
    <property type="entry name" value="Shew3726-like_sf"/>
</dbReference>
<dbReference type="Proteomes" id="UP000030512">
    <property type="component" value="Chromosome"/>
</dbReference>